<organism evidence="2 3">
    <name type="scientific">Mucilaginibacter myungsuensis</name>
    <dbReference type="NCBI Taxonomy" id="649104"/>
    <lineage>
        <taxon>Bacteria</taxon>
        <taxon>Pseudomonadati</taxon>
        <taxon>Bacteroidota</taxon>
        <taxon>Sphingobacteriia</taxon>
        <taxon>Sphingobacteriales</taxon>
        <taxon>Sphingobacteriaceae</taxon>
        <taxon>Mucilaginibacter</taxon>
    </lineage>
</organism>
<keyword evidence="3" id="KW-1185">Reference proteome</keyword>
<reference evidence="2" key="1">
    <citation type="submission" date="2020-10" db="EMBL/GenBank/DDBJ databases">
        <title>Mucilaginibacter mali sp. nov., isolated from rhizosphere soil of apple orchard.</title>
        <authorList>
            <person name="Lee J.-S."/>
            <person name="Kim H.S."/>
            <person name="Kim J.-S."/>
        </authorList>
    </citation>
    <scope>NUCLEOTIDE SEQUENCE</scope>
    <source>
        <strain evidence="2">KCTC 22746</strain>
    </source>
</reference>
<gene>
    <name evidence="2" type="ORF">IRJ16_03305</name>
</gene>
<name>A0A929KUY2_9SPHI</name>
<accession>A0A929KUY2</accession>
<sequence length="98" mass="11974">MYKLIVRKRASNALKKAYDWYENEQIGLGNAFIEEIQDCYTKLRSHPFAYHKVEYEFRQFNLKKFPHVVVYDIDDINELVIIYSIFHPKRHTKKKFED</sequence>
<evidence type="ECO:0000256" key="1">
    <source>
        <dbReference type="ARBA" id="ARBA00022649"/>
    </source>
</evidence>
<dbReference type="InterPro" id="IPR007712">
    <property type="entry name" value="RelE/ParE_toxin"/>
</dbReference>
<keyword evidence="1" id="KW-1277">Toxin-antitoxin system</keyword>
<dbReference type="InterPro" id="IPR035093">
    <property type="entry name" value="RelE/ParE_toxin_dom_sf"/>
</dbReference>
<dbReference type="Pfam" id="PF05016">
    <property type="entry name" value="ParE_toxin"/>
    <property type="match status" value="1"/>
</dbReference>
<evidence type="ECO:0000313" key="2">
    <source>
        <dbReference type="EMBL" id="MBE9660898.1"/>
    </source>
</evidence>
<proteinExistence type="predicted"/>
<dbReference type="AlphaFoldDB" id="A0A929KUY2"/>
<dbReference type="Gene3D" id="3.30.2310.20">
    <property type="entry name" value="RelE-like"/>
    <property type="match status" value="1"/>
</dbReference>
<evidence type="ECO:0000313" key="3">
    <source>
        <dbReference type="Proteomes" id="UP000622475"/>
    </source>
</evidence>
<dbReference type="RefSeq" id="WP_194110086.1">
    <property type="nucleotide sequence ID" value="NZ_JADFFL010000001.1"/>
</dbReference>
<protein>
    <submittedName>
        <fullName evidence="2">Type II toxin-antitoxin system RelE/ParE family toxin</fullName>
    </submittedName>
</protein>
<comment type="caution">
    <text evidence="2">The sequence shown here is derived from an EMBL/GenBank/DDBJ whole genome shotgun (WGS) entry which is preliminary data.</text>
</comment>
<dbReference type="Proteomes" id="UP000622475">
    <property type="component" value="Unassembled WGS sequence"/>
</dbReference>
<dbReference type="EMBL" id="JADFFL010000001">
    <property type="protein sequence ID" value="MBE9660898.1"/>
    <property type="molecule type" value="Genomic_DNA"/>
</dbReference>